<evidence type="ECO:0000313" key="3">
    <source>
        <dbReference type="Proteomes" id="UP001059822"/>
    </source>
</evidence>
<dbReference type="EMBL" id="CP089286">
    <property type="protein sequence ID" value="UTO55166.1"/>
    <property type="molecule type" value="Genomic_DNA"/>
</dbReference>
<accession>A0A9Q9BTW2</accession>
<evidence type="ECO:0000313" key="4">
    <source>
        <dbReference type="Proteomes" id="UP001059985"/>
    </source>
</evidence>
<reference evidence="1" key="1">
    <citation type="journal article" date="2022" name="Microorganisms">
        <title>Assembly and Comparison of Ca. Neoehrlichia mikurensis Genomes.</title>
        <authorList>
            <person name="Azagi T."/>
            <person name="Dirks R.P."/>
            <person name="Yebra-Pimentel E.S."/>
            <person name="Schaap P.J."/>
            <person name="Koehorst J.J."/>
            <person name="Esser H.J."/>
            <person name="Sprong H."/>
        </authorList>
    </citation>
    <scope>NUCLEOTIDE SEQUENCE</scope>
    <source>
        <strain evidence="2">18-2804</strain>
        <strain evidence="1">18-2837</strain>
    </source>
</reference>
<proteinExistence type="predicted"/>
<dbReference type="RefSeq" id="WP_218194257.1">
    <property type="nucleotide sequence ID" value="NZ_CP054597.1"/>
</dbReference>
<keyword evidence="4" id="KW-1185">Reference proteome</keyword>
<evidence type="ECO:0000313" key="1">
    <source>
        <dbReference type="EMBL" id="UTO55166.1"/>
    </source>
</evidence>
<protein>
    <submittedName>
        <fullName evidence="1">Uncharacterized protein</fullName>
    </submittedName>
</protein>
<name>A0A9Q9BTW2_9RICK</name>
<organism evidence="1 3">
    <name type="scientific">Neoehrlichia mikurensis</name>
    <dbReference type="NCBI Taxonomy" id="89586"/>
    <lineage>
        <taxon>Bacteria</taxon>
        <taxon>Pseudomonadati</taxon>
        <taxon>Pseudomonadota</taxon>
        <taxon>Alphaproteobacteria</taxon>
        <taxon>Rickettsiales</taxon>
        <taxon>Anaplasmataceae</taxon>
        <taxon>Candidatus Neoehrlichia</taxon>
    </lineage>
</organism>
<dbReference type="Proteomes" id="UP001059985">
    <property type="component" value="Chromosome"/>
</dbReference>
<dbReference type="EMBL" id="CP089285">
    <property type="protein sequence ID" value="UTO56086.1"/>
    <property type="molecule type" value="Genomic_DNA"/>
</dbReference>
<sequence length="429" mass="48488">MLSNLKRSFKNGAAFFIEKASKFSFNLKSIGNRLSPINIIANLNPDFGQKRYVIIPGSKSQVIFKQQPCNYVPDDFFKKSTGDMFIDKNNLVYNNKKYPIIQLQDDYGNDIYDLNGNALFAINTNNQKKVFKDLHINNYVKNTIPVIACKDNIPVQVKSRNGMVMKQMKDVELNPFSIRIKNLESNTTNWILTLPLIPLYLFGDVIRFSLGIVEGLLKHVSNFFTKCADGLEKKIDSELIGRSTGALLNTKSNNGLIIVASVFRFISLVTAGLMIFTKNVKDIGETTCKVGNTFLNAMYNADDLQGKAGVAVLKKVSGNCISDISNEAKQCFNNYKLYKFRFSQDGKGLQAFKNTMENHNEKNDEKVTQQKNRESVVNQNVKQRISAKDKEEIKRVGKSLSEYKVLYGASEDLRNYSNQLNTSTSQQTR</sequence>
<evidence type="ECO:0000313" key="2">
    <source>
        <dbReference type="EMBL" id="UTO56086.1"/>
    </source>
</evidence>
<dbReference type="AlphaFoldDB" id="A0A9Q9BTW2"/>
<gene>
    <name evidence="2" type="ORF">LUA81_03085</name>
    <name evidence="1" type="ORF">LUA82_03110</name>
</gene>
<dbReference type="Proteomes" id="UP001059822">
    <property type="component" value="Chromosome"/>
</dbReference>